<evidence type="ECO:0000313" key="2">
    <source>
        <dbReference type="EMBL" id="KZV86400.1"/>
    </source>
</evidence>
<evidence type="ECO:0000256" key="1">
    <source>
        <dbReference type="SAM" id="MobiDB-lite"/>
    </source>
</evidence>
<feature type="region of interest" description="Disordered" evidence="1">
    <location>
        <begin position="107"/>
        <end position="134"/>
    </location>
</feature>
<dbReference type="EMBL" id="KV426157">
    <property type="protein sequence ID" value="KZV86400.1"/>
    <property type="molecule type" value="Genomic_DNA"/>
</dbReference>
<sequence length="174" mass="19165">MYAGCPPSISVQKGNVGELHERRRANGMTHLDDELDVFELDDHLRIKRGCQITDLRDERDVERIVWRDGIACRAHENDAKRLNDEEDLEDVAVVVVDVVYMSHTSSASGRGTRGGGCAGARDQEKGGRGTCSNSPSLYHTLRARSVLLLRHRSTGLMGPVNGIYKWYGGSTGKG</sequence>
<proteinExistence type="predicted"/>
<accession>A0A165E9K8</accession>
<evidence type="ECO:0000313" key="3">
    <source>
        <dbReference type="Proteomes" id="UP000077266"/>
    </source>
</evidence>
<name>A0A165E9K8_EXIGL</name>
<reference evidence="2 3" key="1">
    <citation type="journal article" date="2016" name="Mol. Biol. Evol.">
        <title>Comparative Genomics of Early-Diverging Mushroom-Forming Fungi Provides Insights into the Origins of Lignocellulose Decay Capabilities.</title>
        <authorList>
            <person name="Nagy L.G."/>
            <person name="Riley R."/>
            <person name="Tritt A."/>
            <person name="Adam C."/>
            <person name="Daum C."/>
            <person name="Floudas D."/>
            <person name="Sun H."/>
            <person name="Yadav J.S."/>
            <person name="Pangilinan J."/>
            <person name="Larsson K.H."/>
            <person name="Matsuura K."/>
            <person name="Barry K."/>
            <person name="Labutti K."/>
            <person name="Kuo R."/>
            <person name="Ohm R.A."/>
            <person name="Bhattacharya S.S."/>
            <person name="Shirouzu T."/>
            <person name="Yoshinaga Y."/>
            <person name="Martin F.M."/>
            <person name="Grigoriev I.V."/>
            <person name="Hibbett D.S."/>
        </authorList>
    </citation>
    <scope>NUCLEOTIDE SEQUENCE [LARGE SCALE GENOMIC DNA]</scope>
    <source>
        <strain evidence="2 3">HHB12029</strain>
    </source>
</reference>
<organism evidence="2 3">
    <name type="scientific">Exidia glandulosa HHB12029</name>
    <dbReference type="NCBI Taxonomy" id="1314781"/>
    <lineage>
        <taxon>Eukaryota</taxon>
        <taxon>Fungi</taxon>
        <taxon>Dikarya</taxon>
        <taxon>Basidiomycota</taxon>
        <taxon>Agaricomycotina</taxon>
        <taxon>Agaricomycetes</taxon>
        <taxon>Auriculariales</taxon>
        <taxon>Exidiaceae</taxon>
        <taxon>Exidia</taxon>
    </lineage>
</organism>
<dbReference type="InParanoid" id="A0A165E9K8"/>
<keyword evidence="3" id="KW-1185">Reference proteome</keyword>
<gene>
    <name evidence="2" type="ORF">EXIGLDRAFT_698476</name>
</gene>
<dbReference type="Proteomes" id="UP000077266">
    <property type="component" value="Unassembled WGS sequence"/>
</dbReference>
<protein>
    <submittedName>
        <fullName evidence="2">Uncharacterized protein</fullName>
    </submittedName>
</protein>
<dbReference type="AlphaFoldDB" id="A0A165E9K8"/>